<feature type="compositionally biased region" description="Polar residues" evidence="1">
    <location>
        <begin position="25"/>
        <end position="45"/>
    </location>
</feature>
<dbReference type="KEGG" id="blac:94352240"/>
<dbReference type="Proteomes" id="UP000294530">
    <property type="component" value="Unassembled WGS sequence"/>
</dbReference>
<dbReference type="RefSeq" id="XP_067822934.1">
    <property type="nucleotide sequence ID" value="XM_067966569.1"/>
</dbReference>
<feature type="region of interest" description="Disordered" evidence="1">
    <location>
        <begin position="25"/>
        <end position="70"/>
    </location>
</feature>
<organism evidence="2 3">
    <name type="scientific">Bremia lactucae</name>
    <name type="common">Lettuce downy mildew</name>
    <dbReference type="NCBI Taxonomy" id="4779"/>
    <lineage>
        <taxon>Eukaryota</taxon>
        <taxon>Sar</taxon>
        <taxon>Stramenopiles</taxon>
        <taxon>Oomycota</taxon>
        <taxon>Peronosporomycetes</taxon>
        <taxon>Peronosporales</taxon>
        <taxon>Peronosporaceae</taxon>
        <taxon>Bremia</taxon>
    </lineage>
</organism>
<reference evidence="2 3" key="1">
    <citation type="journal article" date="2021" name="Genome Biol.">
        <title>AFLAP: assembly-free linkage analysis pipeline using k-mers from genome sequencing data.</title>
        <authorList>
            <person name="Fletcher K."/>
            <person name="Zhang L."/>
            <person name="Gil J."/>
            <person name="Han R."/>
            <person name="Cavanaugh K."/>
            <person name="Michelmore R."/>
        </authorList>
    </citation>
    <scope>NUCLEOTIDE SEQUENCE [LARGE SCALE GENOMIC DNA]</scope>
    <source>
        <strain evidence="2 3">SF5</strain>
    </source>
</reference>
<comment type="caution">
    <text evidence="2">The sequence shown here is derived from an EMBL/GenBank/DDBJ whole genome shotgun (WGS) entry which is preliminary data.</text>
</comment>
<protein>
    <submittedName>
        <fullName evidence="2">Uncharacterized protein</fullName>
    </submittedName>
</protein>
<dbReference type="GeneID" id="94352240"/>
<evidence type="ECO:0000313" key="3">
    <source>
        <dbReference type="Proteomes" id="UP000294530"/>
    </source>
</evidence>
<evidence type="ECO:0000256" key="1">
    <source>
        <dbReference type="SAM" id="MobiDB-lite"/>
    </source>
</evidence>
<evidence type="ECO:0000313" key="2">
    <source>
        <dbReference type="EMBL" id="TDH73436.1"/>
    </source>
</evidence>
<accession>A0A976NZ95</accession>
<sequence>MALATKSSLNSNLLKCLSSRSLHNGSQAFSRTESISGINSTNTPDTFHVDPKSSSFSSNDEVEAKTERKTTMADLQMAGILQFW</sequence>
<dbReference type="AlphaFoldDB" id="A0A976NZ95"/>
<dbReference type="EMBL" id="SHOA02000036">
    <property type="protein sequence ID" value="TDH73436.1"/>
    <property type="molecule type" value="Genomic_DNA"/>
</dbReference>
<name>A0A976NZ95_BRELC</name>
<gene>
    <name evidence="2" type="ORF">CCR75_008517</name>
</gene>
<proteinExistence type="predicted"/>
<keyword evidence="3" id="KW-1185">Reference proteome</keyword>